<dbReference type="EMBL" id="PYSW02000047">
    <property type="protein sequence ID" value="KAG2374210.1"/>
    <property type="molecule type" value="Genomic_DNA"/>
</dbReference>
<gene>
    <name evidence="2" type="ORF">C9374_011047</name>
</gene>
<evidence type="ECO:0000256" key="1">
    <source>
        <dbReference type="SAM" id="Phobius"/>
    </source>
</evidence>
<feature type="transmembrane region" description="Helical" evidence="1">
    <location>
        <begin position="6"/>
        <end position="27"/>
    </location>
</feature>
<keyword evidence="1" id="KW-0472">Membrane</keyword>
<comment type="caution">
    <text evidence="2">The sequence shown here is derived from an EMBL/GenBank/DDBJ whole genome shotgun (WGS) entry which is preliminary data.</text>
</comment>
<name>A0AA88KCW1_NAELO</name>
<dbReference type="RefSeq" id="XP_044543384.1">
    <property type="nucleotide sequence ID" value="XM_044686659.1"/>
</dbReference>
<evidence type="ECO:0000313" key="3">
    <source>
        <dbReference type="Proteomes" id="UP000816034"/>
    </source>
</evidence>
<accession>A0AA88KCW1</accession>
<keyword evidence="1" id="KW-1133">Transmembrane helix</keyword>
<proteinExistence type="predicted"/>
<dbReference type="AlphaFoldDB" id="A0AA88KCW1"/>
<organism evidence="2 3">
    <name type="scientific">Naegleria lovaniensis</name>
    <name type="common">Amoeba</name>
    <dbReference type="NCBI Taxonomy" id="51637"/>
    <lineage>
        <taxon>Eukaryota</taxon>
        <taxon>Discoba</taxon>
        <taxon>Heterolobosea</taxon>
        <taxon>Tetramitia</taxon>
        <taxon>Eutetramitia</taxon>
        <taxon>Vahlkampfiidae</taxon>
        <taxon>Naegleria</taxon>
    </lineage>
</organism>
<keyword evidence="1" id="KW-0812">Transmembrane</keyword>
<sequence length="607" mass="71004">MSQLDNLAWFSVFDYLTISCYSSIILLSQKFHSLFSNYELYLNAKRIITEELPQFGTRKSTDIYYAFLYGTTILELMAYHKYQRSHPLACNGCVNPNPKLLEELNRYESNMYIAEFLVSKTKGKILIDVPRTWLADRELIKSVVSRPKQGSWLLLVHSASIRSDLEICKLAFKNRHPKAMTVVDHMIFKTEEAQREAIQCFGLECFRCITNKDLFSEKELMCKAIAASLSYKYHVSNVIADIHQYIPPHIAQTREVMPKLLEISSRYILNCSQTFYEEHLDLVAMVVVKNPELITKLPSYVVAELDYQIVKQCLQERPSIFHCLPLTLRQTPELIYVAFKSHQLDHGDALWEKICDGVINLDAIKAFSDCGHVSQIRKYIKLTYDIDQKTLLFLLSNITLKQFNRFLSNNPTRPEFVFTKEVFPVICSQFERHEDSFISAMLQYRNYFVEMMTVKKDPKLVLDVDMIRKNVFYFIMAFPILNDHNNQELCPECRKIIFEFCRDRSYNLSLMIEFIEPLKQLVLNDSNFVSQILDVNPQCYRMLPPKLRNSKQYPQLAEKVFHDLELRKYVKGAASSSLLPNSSHLNNLKWFCWICFSVDQQFEIISL</sequence>
<reference evidence="2 3" key="1">
    <citation type="journal article" date="2018" name="BMC Genomics">
        <title>The genome of Naegleria lovaniensis, the basis for a comparative approach to unravel pathogenicity factors of the human pathogenic amoeba N. fowleri.</title>
        <authorList>
            <person name="Liechti N."/>
            <person name="Schurch N."/>
            <person name="Bruggmann R."/>
            <person name="Wittwer M."/>
        </authorList>
    </citation>
    <scope>NUCLEOTIDE SEQUENCE [LARGE SCALE GENOMIC DNA]</scope>
    <source>
        <strain evidence="2 3">ATCC 30569</strain>
    </source>
</reference>
<dbReference type="Proteomes" id="UP000816034">
    <property type="component" value="Unassembled WGS sequence"/>
</dbReference>
<evidence type="ECO:0000313" key="2">
    <source>
        <dbReference type="EMBL" id="KAG2374210.1"/>
    </source>
</evidence>
<dbReference type="GeneID" id="68103501"/>
<keyword evidence="3" id="KW-1185">Reference proteome</keyword>
<protein>
    <submittedName>
        <fullName evidence="2">Uncharacterized protein</fullName>
    </submittedName>
</protein>